<evidence type="ECO:0000313" key="2">
    <source>
        <dbReference type="Proteomes" id="UP000179769"/>
    </source>
</evidence>
<name>A0A1S1PLT2_9ACTN</name>
<dbReference type="RefSeq" id="WP_071066677.1">
    <property type="nucleotide sequence ID" value="NZ_MAXA01000261.1"/>
</dbReference>
<dbReference type="OrthoDB" id="5328543at2"/>
<dbReference type="EMBL" id="MAXA01000261">
    <property type="protein sequence ID" value="OHV20904.1"/>
    <property type="molecule type" value="Genomic_DNA"/>
</dbReference>
<sequence>MTATSTTHRPRTAIPEETFHRLSTRLAAENPDFTDLYIGRIIDQTLAFLDACARTPDTPLTPSKPVDLGWHTFLLHTVDYTDFCQRAAGRFLHHVPTSPDDETSADPNATVTAMRALGLPVDNDLWATALTGDCTQCHAGCFDSPKAS</sequence>
<evidence type="ECO:0000313" key="1">
    <source>
        <dbReference type="EMBL" id="OHV20904.1"/>
    </source>
</evidence>
<gene>
    <name evidence="1" type="ORF">BBK14_27540</name>
</gene>
<keyword evidence="2" id="KW-1185">Reference proteome</keyword>
<protein>
    <submittedName>
        <fullName evidence="1">Uncharacterized protein</fullName>
    </submittedName>
</protein>
<proteinExistence type="predicted"/>
<reference evidence="2" key="1">
    <citation type="submission" date="2016-07" db="EMBL/GenBank/DDBJ databases">
        <title>Frankia sp. NRRL B-16219 Genome sequencing.</title>
        <authorList>
            <person name="Ghodhbane-Gtari F."/>
            <person name="Swanson E."/>
            <person name="Gueddou A."/>
            <person name="Louati M."/>
            <person name="Nouioui I."/>
            <person name="Hezbri K."/>
            <person name="Abebe-Akele F."/>
            <person name="Simpson S."/>
            <person name="Morris K."/>
            <person name="Thomas K."/>
            <person name="Gtari M."/>
            <person name="Tisa L.S."/>
        </authorList>
    </citation>
    <scope>NUCLEOTIDE SEQUENCE [LARGE SCALE GENOMIC DNA]</scope>
    <source>
        <strain evidence="2">NRRL B-16219</strain>
    </source>
</reference>
<dbReference type="Proteomes" id="UP000179769">
    <property type="component" value="Unassembled WGS sequence"/>
</dbReference>
<accession>A0A1S1PLT2</accession>
<dbReference type="AlphaFoldDB" id="A0A1S1PLT2"/>
<organism evidence="1 2">
    <name type="scientific">Parafrankia soli</name>
    <dbReference type="NCBI Taxonomy" id="2599596"/>
    <lineage>
        <taxon>Bacteria</taxon>
        <taxon>Bacillati</taxon>
        <taxon>Actinomycetota</taxon>
        <taxon>Actinomycetes</taxon>
        <taxon>Frankiales</taxon>
        <taxon>Frankiaceae</taxon>
        <taxon>Parafrankia</taxon>
    </lineage>
</organism>
<comment type="caution">
    <text evidence="1">The sequence shown here is derived from an EMBL/GenBank/DDBJ whole genome shotgun (WGS) entry which is preliminary data.</text>
</comment>